<sequence>MQEGTTDRRGSKGGAQARVLDGLRKAIVDGVHPPGRPLSEVALATEYEVSRTPVREALKQLQIEGLIEVRPRVGTFVRAPSRREVIELFELKEMFEGMAARLLAARGPVPVLDQLEDNIERSSHAVARGAADDYALLVHEFHELLVTGADNTQLVTHYRTLMNQLAYHRLVSAALSRPGRLGASLSEHRHVLELIREKDGFGAEFAMRDHVRSSERATMSADDPLTGGRPLRKEM</sequence>
<dbReference type="Pfam" id="PF00392">
    <property type="entry name" value="GntR"/>
    <property type="match status" value="1"/>
</dbReference>
<evidence type="ECO:0000256" key="3">
    <source>
        <dbReference type="ARBA" id="ARBA00023163"/>
    </source>
</evidence>
<dbReference type="InterPro" id="IPR000524">
    <property type="entry name" value="Tscrpt_reg_HTH_GntR"/>
</dbReference>
<dbReference type="PANTHER" id="PTHR43537">
    <property type="entry name" value="TRANSCRIPTIONAL REGULATOR, GNTR FAMILY"/>
    <property type="match status" value="1"/>
</dbReference>
<dbReference type="InterPro" id="IPR036390">
    <property type="entry name" value="WH_DNA-bd_sf"/>
</dbReference>
<dbReference type="SUPFAM" id="SSF48008">
    <property type="entry name" value="GntR ligand-binding domain-like"/>
    <property type="match status" value="1"/>
</dbReference>
<evidence type="ECO:0000313" key="7">
    <source>
        <dbReference type="Proteomes" id="UP000820669"/>
    </source>
</evidence>
<reference evidence="6 7" key="1">
    <citation type="submission" date="2020-04" db="EMBL/GenBank/DDBJ databases">
        <authorList>
            <person name="Klaysubun C."/>
            <person name="Duangmal K."/>
            <person name="Lipun K."/>
        </authorList>
    </citation>
    <scope>NUCLEOTIDE SEQUENCE [LARGE SCALE GENOMIC DNA]</scope>
    <source>
        <strain evidence="6 7">K10HN5</strain>
    </source>
</reference>
<dbReference type="InterPro" id="IPR008920">
    <property type="entry name" value="TF_FadR/GntR_C"/>
</dbReference>
<proteinExistence type="predicted"/>
<feature type="domain" description="HTH gntR-type" evidence="5">
    <location>
        <begin position="13"/>
        <end position="80"/>
    </location>
</feature>
<dbReference type="PRINTS" id="PR00035">
    <property type="entry name" value="HTHGNTR"/>
</dbReference>
<dbReference type="EMBL" id="JAAXLA010000005">
    <property type="protein sequence ID" value="NMH96521.1"/>
    <property type="molecule type" value="Genomic_DNA"/>
</dbReference>
<dbReference type="Gene3D" id="1.10.10.10">
    <property type="entry name" value="Winged helix-like DNA-binding domain superfamily/Winged helix DNA-binding domain"/>
    <property type="match status" value="1"/>
</dbReference>
<dbReference type="Proteomes" id="UP000820669">
    <property type="component" value="Unassembled WGS sequence"/>
</dbReference>
<dbReference type="Pfam" id="PF07729">
    <property type="entry name" value="FCD"/>
    <property type="match status" value="1"/>
</dbReference>
<dbReference type="Gene3D" id="1.20.120.530">
    <property type="entry name" value="GntR ligand-binding domain-like"/>
    <property type="match status" value="1"/>
</dbReference>
<dbReference type="PANTHER" id="PTHR43537:SF49">
    <property type="entry name" value="TRANSCRIPTIONAL REGULATORY PROTEIN"/>
    <property type="match status" value="1"/>
</dbReference>
<dbReference type="InterPro" id="IPR036388">
    <property type="entry name" value="WH-like_DNA-bd_sf"/>
</dbReference>
<dbReference type="PROSITE" id="PS50949">
    <property type="entry name" value="HTH_GNTR"/>
    <property type="match status" value="1"/>
</dbReference>
<evidence type="ECO:0000256" key="4">
    <source>
        <dbReference type="SAM" id="MobiDB-lite"/>
    </source>
</evidence>
<evidence type="ECO:0000256" key="1">
    <source>
        <dbReference type="ARBA" id="ARBA00023015"/>
    </source>
</evidence>
<protein>
    <submittedName>
        <fullName evidence="6">GntR family transcriptional regulator</fullName>
    </submittedName>
</protein>
<name>A0ABX1S4R3_9PSEU</name>
<dbReference type="InterPro" id="IPR011711">
    <property type="entry name" value="GntR_C"/>
</dbReference>
<accession>A0ABX1S4R3</accession>
<gene>
    <name evidence="6" type="ORF">HF526_04185</name>
</gene>
<dbReference type="CDD" id="cd07377">
    <property type="entry name" value="WHTH_GntR"/>
    <property type="match status" value="1"/>
</dbReference>
<dbReference type="SMART" id="SM00895">
    <property type="entry name" value="FCD"/>
    <property type="match status" value="1"/>
</dbReference>
<keyword evidence="3" id="KW-0804">Transcription</keyword>
<keyword evidence="1" id="KW-0805">Transcription regulation</keyword>
<evidence type="ECO:0000313" key="6">
    <source>
        <dbReference type="EMBL" id="NMH96521.1"/>
    </source>
</evidence>
<keyword evidence="7" id="KW-1185">Reference proteome</keyword>
<organism evidence="6 7">
    <name type="scientific">Pseudonocardia acidicola</name>
    <dbReference type="NCBI Taxonomy" id="2724939"/>
    <lineage>
        <taxon>Bacteria</taxon>
        <taxon>Bacillati</taxon>
        <taxon>Actinomycetota</taxon>
        <taxon>Actinomycetes</taxon>
        <taxon>Pseudonocardiales</taxon>
        <taxon>Pseudonocardiaceae</taxon>
        <taxon>Pseudonocardia</taxon>
    </lineage>
</organism>
<feature type="region of interest" description="Disordered" evidence="4">
    <location>
        <begin position="212"/>
        <end position="235"/>
    </location>
</feature>
<dbReference type="SMART" id="SM00345">
    <property type="entry name" value="HTH_GNTR"/>
    <property type="match status" value="1"/>
</dbReference>
<dbReference type="SUPFAM" id="SSF46785">
    <property type="entry name" value="Winged helix' DNA-binding domain"/>
    <property type="match status" value="1"/>
</dbReference>
<comment type="caution">
    <text evidence="6">The sequence shown here is derived from an EMBL/GenBank/DDBJ whole genome shotgun (WGS) entry which is preliminary data.</text>
</comment>
<keyword evidence="2" id="KW-0238">DNA-binding</keyword>
<evidence type="ECO:0000259" key="5">
    <source>
        <dbReference type="PROSITE" id="PS50949"/>
    </source>
</evidence>
<evidence type="ECO:0000256" key="2">
    <source>
        <dbReference type="ARBA" id="ARBA00023125"/>
    </source>
</evidence>